<evidence type="ECO:0000259" key="4">
    <source>
        <dbReference type="PROSITE" id="PS50203"/>
    </source>
</evidence>
<evidence type="ECO:0000313" key="6">
    <source>
        <dbReference type="Proteomes" id="UP001148786"/>
    </source>
</evidence>
<dbReference type="SUPFAM" id="SSF54001">
    <property type="entry name" value="Cysteine proteinases"/>
    <property type="match status" value="1"/>
</dbReference>
<keyword evidence="6" id="KW-1185">Reference proteome</keyword>
<dbReference type="InterPro" id="IPR038765">
    <property type="entry name" value="Papain-like_cys_pep_sf"/>
</dbReference>
<sequence>MVFVVVRNPWGSSEWTGPWSDGSKEWNGEWLDALKELGHVFGNDGQFVMEYSDFLDVWETVERTQLFDASWAMAAQWLRLSPRPNVYPWTYGDVFFKFTLVEPSPTIIVLSELDKRYFEKISGTSAWRLDFVVYKRGDSELRGESYSGIPFTRSISCELNLEEGEYIVFPRLDREDTAPQGYFEEKANFWDGRTLARVLTERTKARSIAANYRPECNTLFVEKDLSDLLAEDTERLEIKESSRSALPVADDAQDPNPAGSPVESLFQRYMHLNQISLEDEDEISPVLGLRVYAKKEASVVVDGWVDGEDSDEDEKENEDETEE</sequence>
<gene>
    <name evidence="5" type="ORF">NLJ89_g1658</name>
</gene>
<dbReference type="GO" id="GO:0006508">
    <property type="term" value="P:proteolysis"/>
    <property type="evidence" value="ECO:0007669"/>
    <property type="project" value="InterPro"/>
</dbReference>
<feature type="compositionally biased region" description="Acidic residues" evidence="3">
    <location>
        <begin position="305"/>
        <end position="323"/>
    </location>
</feature>
<evidence type="ECO:0000313" key="5">
    <source>
        <dbReference type="EMBL" id="KAJ3515593.1"/>
    </source>
</evidence>
<reference evidence="5" key="1">
    <citation type="submission" date="2022-07" db="EMBL/GenBank/DDBJ databases">
        <title>Genome Sequence of Agrocybe chaxingu.</title>
        <authorList>
            <person name="Buettner E."/>
        </authorList>
    </citation>
    <scope>NUCLEOTIDE SEQUENCE</scope>
    <source>
        <strain evidence="5">MP-N11</strain>
    </source>
</reference>
<name>A0A9W8TET7_9AGAR</name>
<comment type="caution">
    <text evidence="5">The sequence shown here is derived from an EMBL/GenBank/DDBJ whole genome shotgun (WGS) entry which is preliminary data.</text>
</comment>
<dbReference type="AlphaFoldDB" id="A0A9W8TET7"/>
<organism evidence="5 6">
    <name type="scientific">Agrocybe chaxingu</name>
    <dbReference type="NCBI Taxonomy" id="84603"/>
    <lineage>
        <taxon>Eukaryota</taxon>
        <taxon>Fungi</taxon>
        <taxon>Dikarya</taxon>
        <taxon>Basidiomycota</taxon>
        <taxon>Agaricomycotina</taxon>
        <taxon>Agaricomycetes</taxon>
        <taxon>Agaricomycetidae</taxon>
        <taxon>Agaricales</taxon>
        <taxon>Agaricineae</taxon>
        <taxon>Strophariaceae</taxon>
        <taxon>Agrocybe</taxon>
    </lineage>
</organism>
<evidence type="ECO:0000256" key="2">
    <source>
        <dbReference type="PROSITE-ProRule" id="PRU00239"/>
    </source>
</evidence>
<feature type="domain" description="Calpain catalytic" evidence="4">
    <location>
        <begin position="1"/>
        <end position="67"/>
    </location>
</feature>
<dbReference type="EMBL" id="JANKHO010000089">
    <property type="protein sequence ID" value="KAJ3515593.1"/>
    <property type="molecule type" value="Genomic_DNA"/>
</dbReference>
<dbReference type="Proteomes" id="UP001148786">
    <property type="component" value="Unassembled WGS sequence"/>
</dbReference>
<comment type="caution">
    <text evidence="2">Lacks conserved residue(s) required for the propagation of feature annotation.</text>
</comment>
<dbReference type="PANTHER" id="PTHR10183">
    <property type="entry name" value="CALPAIN"/>
    <property type="match status" value="1"/>
</dbReference>
<feature type="region of interest" description="Disordered" evidence="3">
    <location>
        <begin position="302"/>
        <end position="323"/>
    </location>
</feature>
<dbReference type="GO" id="GO:0004198">
    <property type="term" value="F:calcium-dependent cysteine-type endopeptidase activity"/>
    <property type="evidence" value="ECO:0007669"/>
    <property type="project" value="InterPro"/>
</dbReference>
<proteinExistence type="predicted"/>
<dbReference type="OrthoDB" id="424753at2759"/>
<dbReference type="InterPro" id="IPR022684">
    <property type="entry name" value="Calpain_cysteine_protease"/>
</dbReference>
<feature type="region of interest" description="Disordered" evidence="3">
    <location>
        <begin position="239"/>
        <end position="262"/>
    </location>
</feature>
<dbReference type="Pfam" id="PF00648">
    <property type="entry name" value="Peptidase_C2"/>
    <property type="match status" value="1"/>
</dbReference>
<evidence type="ECO:0000256" key="1">
    <source>
        <dbReference type="PIRSR" id="PIRSR622684-1"/>
    </source>
</evidence>
<accession>A0A9W8TET7</accession>
<dbReference type="PANTHER" id="PTHR10183:SF425">
    <property type="entry name" value="CALPAIN-5"/>
    <property type="match status" value="1"/>
</dbReference>
<dbReference type="PROSITE" id="PS50203">
    <property type="entry name" value="CALPAIN_CAT"/>
    <property type="match status" value="1"/>
</dbReference>
<protein>
    <recommendedName>
        <fullName evidence="4">Calpain catalytic domain-containing protein</fullName>
    </recommendedName>
</protein>
<dbReference type="InterPro" id="IPR001300">
    <property type="entry name" value="Peptidase_C2_calpain_cat"/>
</dbReference>
<dbReference type="Gene3D" id="3.90.70.10">
    <property type="entry name" value="Cysteine proteinases"/>
    <property type="match status" value="1"/>
</dbReference>
<feature type="active site" evidence="1">
    <location>
        <position position="8"/>
    </location>
</feature>
<evidence type="ECO:0000256" key="3">
    <source>
        <dbReference type="SAM" id="MobiDB-lite"/>
    </source>
</evidence>